<dbReference type="SUPFAM" id="SSF110087">
    <property type="entry name" value="DR1885-like metal-binding protein"/>
    <property type="match status" value="1"/>
</dbReference>
<evidence type="ECO:0000313" key="3">
    <source>
        <dbReference type="EMBL" id="QFZ16390.1"/>
    </source>
</evidence>
<dbReference type="Proteomes" id="UP000325787">
    <property type="component" value="Chromosome"/>
</dbReference>
<feature type="region of interest" description="Disordered" evidence="1">
    <location>
        <begin position="126"/>
        <end position="214"/>
    </location>
</feature>
<dbReference type="InterPro" id="IPR036182">
    <property type="entry name" value="PCuAC_sf"/>
</dbReference>
<feature type="signal peptide" evidence="2">
    <location>
        <begin position="1"/>
        <end position="33"/>
    </location>
</feature>
<feature type="chain" id="PRO_5039123747" description="Copper chaperone PCu(A)C" evidence="2">
    <location>
        <begin position="34"/>
        <end position="268"/>
    </location>
</feature>
<dbReference type="PROSITE" id="PS51257">
    <property type="entry name" value="PROKAR_LIPOPROTEIN"/>
    <property type="match status" value="1"/>
</dbReference>
<keyword evidence="4" id="KW-1185">Reference proteome</keyword>
<dbReference type="KEGG" id="ssyi:EKG83_01955"/>
<sequence>MGRAHQKSPAPRRLAVAAAVAAGLGLIAAGCSAGQITQTDQQVAAVNGASGGIGPIAVRDAQLLFPVEHAAYEQGDDAPVTVLISNNGTETDKLLAVTSDAAAPAALDGDTLLEAGSAILAEADQDDLGGHSSSTASASASSSPSGSSAASVTSTTVSSVAGSPTTGSPVTGSSAPGTTASGATTTTKADSNSISNNPPTTPTKTPAAIPPSEPGQVKIVLKGLKQQIRPGQTIRVRFLFEKAGELVLDVPIGASPEPRPEGESSGGH</sequence>
<name>A0A5Q0GSA6_SACSY</name>
<dbReference type="InterPro" id="IPR007410">
    <property type="entry name" value="LpqE-like"/>
</dbReference>
<evidence type="ECO:0008006" key="5">
    <source>
        <dbReference type="Google" id="ProtNLM"/>
    </source>
</evidence>
<dbReference type="RefSeq" id="WP_153277838.1">
    <property type="nucleotide sequence ID" value="NZ_CP034550.1"/>
</dbReference>
<dbReference type="Gene3D" id="2.60.40.1890">
    <property type="entry name" value="PCu(A)C copper chaperone"/>
    <property type="match status" value="1"/>
</dbReference>
<reference evidence="4" key="1">
    <citation type="journal article" date="2021" name="Curr. Microbiol.">
        <title>Complete genome of nocamycin-producing strain Saccharothrix syringae NRRL B-16468 reveals the biosynthetic potential for secondary metabolites.</title>
        <authorList>
            <person name="Mo X."/>
            <person name="Yang S."/>
        </authorList>
    </citation>
    <scope>NUCLEOTIDE SEQUENCE [LARGE SCALE GENOMIC DNA]</scope>
    <source>
        <strain evidence="4">ATCC 51364 / DSM 43886 / JCM 6844 / KCTC 9398 / NBRC 14523 / NRRL B-16468 / INA 2240</strain>
    </source>
</reference>
<organism evidence="3 4">
    <name type="scientific">Saccharothrix syringae</name>
    <name type="common">Nocardiopsis syringae</name>
    <dbReference type="NCBI Taxonomy" id="103733"/>
    <lineage>
        <taxon>Bacteria</taxon>
        <taxon>Bacillati</taxon>
        <taxon>Actinomycetota</taxon>
        <taxon>Actinomycetes</taxon>
        <taxon>Pseudonocardiales</taxon>
        <taxon>Pseudonocardiaceae</taxon>
        <taxon>Saccharothrix</taxon>
    </lineage>
</organism>
<evidence type="ECO:0000256" key="1">
    <source>
        <dbReference type="SAM" id="MobiDB-lite"/>
    </source>
</evidence>
<evidence type="ECO:0000313" key="4">
    <source>
        <dbReference type="Proteomes" id="UP000325787"/>
    </source>
</evidence>
<keyword evidence="2" id="KW-0732">Signal</keyword>
<gene>
    <name evidence="3" type="ORF">EKG83_01955</name>
</gene>
<feature type="compositionally biased region" description="Low complexity" evidence="1">
    <location>
        <begin position="132"/>
        <end position="207"/>
    </location>
</feature>
<evidence type="ECO:0000256" key="2">
    <source>
        <dbReference type="SAM" id="SignalP"/>
    </source>
</evidence>
<protein>
    <recommendedName>
        <fullName evidence="5">Copper chaperone PCu(A)C</fullName>
    </recommendedName>
</protein>
<proteinExistence type="predicted"/>
<dbReference type="Pfam" id="PF04314">
    <property type="entry name" value="PCuAC"/>
    <property type="match status" value="1"/>
</dbReference>
<dbReference type="OrthoDB" id="5188566at2"/>
<accession>A0A5Q0GSA6</accession>
<dbReference type="AlphaFoldDB" id="A0A5Q0GSA6"/>
<dbReference type="EMBL" id="CP034550">
    <property type="protein sequence ID" value="QFZ16390.1"/>
    <property type="molecule type" value="Genomic_DNA"/>
</dbReference>